<dbReference type="InterPro" id="IPR029039">
    <property type="entry name" value="Flavoprotein-like_sf"/>
</dbReference>
<accession>X0STZ2</accession>
<reference evidence="4" key="1">
    <citation type="journal article" date="2014" name="Front. Microbiol.">
        <title>High frequency of phylogenetically diverse reductive dehalogenase-homologous genes in deep subseafloor sedimentary metagenomes.</title>
        <authorList>
            <person name="Kawai M."/>
            <person name="Futagami T."/>
            <person name="Toyoda A."/>
            <person name="Takaki Y."/>
            <person name="Nishi S."/>
            <person name="Hori S."/>
            <person name="Arai W."/>
            <person name="Tsubouchi T."/>
            <person name="Morono Y."/>
            <person name="Uchiyama I."/>
            <person name="Ito T."/>
            <person name="Fujiyama A."/>
            <person name="Inagaki F."/>
            <person name="Takami H."/>
        </authorList>
    </citation>
    <scope>NUCLEOTIDE SEQUENCE</scope>
    <source>
        <strain evidence="4">Expedition CK06-06</strain>
    </source>
</reference>
<dbReference type="GO" id="GO:0016491">
    <property type="term" value="F:oxidoreductase activity"/>
    <property type="evidence" value="ECO:0007669"/>
    <property type="project" value="InterPro"/>
</dbReference>
<dbReference type="InterPro" id="IPR051796">
    <property type="entry name" value="ISF_SsuE-like"/>
</dbReference>
<dbReference type="Pfam" id="PF03358">
    <property type="entry name" value="FMN_red"/>
    <property type="match status" value="1"/>
</dbReference>
<dbReference type="EMBL" id="BARS01000976">
    <property type="protein sequence ID" value="GAF84643.1"/>
    <property type="molecule type" value="Genomic_DNA"/>
</dbReference>
<evidence type="ECO:0000256" key="1">
    <source>
        <dbReference type="ARBA" id="ARBA00022630"/>
    </source>
</evidence>
<keyword evidence="2" id="KW-0288">FMN</keyword>
<dbReference type="SUPFAM" id="SSF52218">
    <property type="entry name" value="Flavoproteins"/>
    <property type="match status" value="1"/>
</dbReference>
<comment type="caution">
    <text evidence="4">The sequence shown here is derived from an EMBL/GenBank/DDBJ whole genome shotgun (WGS) entry which is preliminary data.</text>
</comment>
<name>X0STZ2_9ZZZZ</name>
<keyword evidence="1" id="KW-0285">Flavoprotein</keyword>
<evidence type="ECO:0000259" key="3">
    <source>
        <dbReference type="Pfam" id="PF03358"/>
    </source>
</evidence>
<dbReference type="AlphaFoldDB" id="X0STZ2"/>
<sequence>MLMAEVIGISAGRKNKVTESLVRAILEGSGREYEFVSLSGKLIRPCEACNGCVKNNRCILDDDFQEVMEKCYQAEAIVFGAPNYWDHMNAKGHAFWERVCFSGRHNSLFPLEGKMGVIAAVAGTGNGEPVVDDIETYFEDARMHTVKEISVQGEYACFSCGHGNHCPVGGFVDMFPLGTKIKPEIIPSLTNQYPENPDLPHEERNLVKDARETGKILSKVMDTRKAKLKGFKNKKSTTK</sequence>
<gene>
    <name evidence="4" type="ORF">S01H1_02094</name>
</gene>
<evidence type="ECO:0000313" key="4">
    <source>
        <dbReference type="EMBL" id="GAF84643.1"/>
    </source>
</evidence>
<dbReference type="InterPro" id="IPR005025">
    <property type="entry name" value="FMN_Rdtase-like_dom"/>
</dbReference>
<dbReference type="PANTHER" id="PTHR43278:SF1">
    <property type="entry name" value="IRON-SULFUR FLAVOPROTEIN MJ1083"/>
    <property type="match status" value="1"/>
</dbReference>
<feature type="domain" description="NADPH-dependent FMN reductase-like" evidence="3">
    <location>
        <begin position="6"/>
        <end position="150"/>
    </location>
</feature>
<dbReference type="Gene3D" id="3.40.50.360">
    <property type="match status" value="1"/>
</dbReference>
<protein>
    <recommendedName>
        <fullName evidence="3">NADPH-dependent FMN reductase-like domain-containing protein</fullName>
    </recommendedName>
</protein>
<organism evidence="4">
    <name type="scientific">marine sediment metagenome</name>
    <dbReference type="NCBI Taxonomy" id="412755"/>
    <lineage>
        <taxon>unclassified sequences</taxon>
        <taxon>metagenomes</taxon>
        <taxon>ecological metagenomes</taxon>
    </lineage>
</organism>
<dbReference type="PANTHER" id="PTHR43278">
    <property type="entry name" value="NAD(P)H-DEPENDENT FMN-CONTAINING OXIDOREDUCTASE YWQN-RELATED"/>
    <property type="match status" value="1"/>
</dbReference>
<evidence type="ECO:0000256" key="2">
    <source>
        <dbReference type="ARBA" id="ARBA00022643"/>
    </source>
</evidence>
<proteinExistence type="predicted"/>